<dbReference type="SUPFAM" id="SSF48371">
    <property type="entry name" value="ARM repeat"/>
    <property type="match status" value="1"/>
</dbReference>
<dbReference type="EMBL" id="DVGA01000055">
    <property type="protein sequence ID" value="HIQ78728.1"/>
    <property type="molecule type" value="Genomic_DNA"/>
</dbReference>
<reference evidence="1" key="1">
    <citation type="submission" date="2020-10" db="EMBL/GenBank/DDBJ databases">
        <authorList>
            <person name="Gilroy R."/>
        </authorList>
    </citation>
    <scope>NUCLEOTIDE SEQUENCE</scope>
    <source>
        <strain evidence="1">ChiBcolR7-354</strain>
    </source>
</reference>
<comment type="caution">
    <text evidence="1">The sequence shown here is derived from an EMBL/GenBank/DDBJ whole genome shotgun (WGS) entry which is preliminary data.</text>
</comment>
<accession>A0A9D1CSS9</accession>
<evidence type="ECO:0000313" key="2">
    <source>
        <dbReference type="Proteomes" id="UP000824262"/>
    </source>
</evidence>
<organism evidence="1 2">
    <name type="scientific">Candidatus Scatomorpha intestinavium</name>
    <dbReference type="NCBI Taxonomy" id="2840922"/>
    <lineage>
        <taxon>Bacteria</taxon>
        <taxon>Bacillati</taxon>
        <taxon>Bacillota</taxon>
        <taxon>Clostridia</taxon>
        <taxon>Eubacteriales</taxon>
        <taxon>Candidatus Scatomorpha</taxon>
    </lineage>
</organism>
<evidence type="ECO:0000313" key="1">
    <source>
        <dbReference type="EMBL" id="HIQ78728.1"/>
    </source>
</evidence>
<gene>
    <name evidence="1" type="ORF">IAB77_05655</name>
</gene>
<proteinExistence type="predicted"/>
<dbReference type="Pfam" id="PF08713">
    <property type="entry name" value="DNA_alkylation"/>
    <property type="match status" value="1"/>
</dbReference>
<reference evidence="1" key="2">
    <citation type="journal article" date="2021" name="PeerJ">
        <title>Extensive microbial diversity within the chicken gut microbiome revealed by metagenomics and culture.</title>
        <authorList>
            <person name="Gilroy R."/>
            <person name="Ravi A."/>
            <person name="Getino M."/>
            <person name="Pursley I."/>
            <person name="Horton D.L."/>
            <person name="Alikhan N.F."/>
            <person name="Baker D."/>
            <person name="Gharbi K."/>
            <person name="Hall N."/>
            <person name="Watson M."/>
            <person name="Adriaenssens E.M."/>
            <person name="Foster-Nyarko E."/>
            <person name="Jarju S."/>
            <person name="Secka A."/>
            <person name="Antonio M."/>
            <person name="Oren A."/>
            <person name="Chaudhuri R.R."/>
            <person name="La Ragione R."/>
            <person name="Hildebrand F."/>
            <person name="Pallen M.J."/>
        </authorList>
    </citation>
    <scope>NUCLEOTIDE SEQUENCE</scope>
    <source>
        <strain evidence="1">ChiBcolR7-354</strain>
    </source>
</reference>
<name>A0A9D1CSS9_9FIRM</name>
<dbReference type="Gene3D" id="1.25.10.90">
    <property type="match status" value="1"/>
</dbReference>
<dbReference type="Proteomes" id="UP000824262">
    <property type="component" value="Unassembled WGS sequence"/>
</dbReference>
<sequence length="237" mass="25982">MDCEEVLRHLRAAASEKHRAAAVKLGIPEESSLGVPTAELRRIARAAGKSNALAFELWDTGYHEARLTAALVFEPEGLARADVERLMGDVVSWDLCDHLCKELIIRRADYESFINGWVSAAETYKKRAAFTLIAAAGVRFGPLPAEKTGEYLWLIRENSRDGRAHVKKAASWALREIGKSGLEQRSAALGCAREMLSSGDAAQAWIARDAIRELENCVKVEGVKRLVPAGGKMAGRR</sequence>
<protein>
    <submittedName>
        <fullName evidence="1">DNA alkylation repair protein</fullName>
    </submittedName>
</protein>
<dbReference type="InterPro" id="IPR016024">
    <property type="entry name" value="ARM-type_fold"/>
</dbReference>
<dbReference type="InterPro" id="IPR014825">
    <property type="entry name" value="DNA_alkylation"/>
</dbReference>
<dbReference type="PANTHER" id="PTHR41291:SF1">
    <property type="entry name" value="DNA ALKYLATION REPAIR PROTEIN"/>
    <property type="match status" value="1"/>
</dbReference>
<dbReference type="AlphaFoldDB" id="A0A9D1CSS9"/>
<dbReference type="CDD" id="cd06561">
    <property type="entry name" value="AlkD_like"/>
    <property type="match status" value="1"/>
</dbReference>
<dbReference type="PANTHER" id="PTHR41291">
    <property type="entry name" value="DNA ALKYLATION REPAIR PROTEIN"/>
    <property type="match status" value="1"/>
</dbReference>